<dbReference type="Proteomes" id="UP001201812">
    <property type="component" value="Unassembled WGS sequence"/>
</dbReference>
<evidence type="ECO:0000313" key="11">
    <source>
        <dbReference type="EMBL" id="KAI1717300.1"/>
    </source>
</evidence>
<dbReference type="CDD" id="cd07723">
    <property type="entry name" value="hydroxyacylglutathione_hydrolase_MBL-fold"/>
    <property type="match status" value="1"/>
</dbReference>
<evidence type="ECO:0000256" key="8">
    <source>
        <dbReference type="ARBA" id="ARBA00022833"/>
    </source>
</evidence>
<keyword evidence="12" id="KW-1185">Reference proteome</keyword>
<dbReference type="PANTHER" id="PTHR11935">
    <property type="entry name" value="BETA LACTAMASE DOMAIN"/>
    <property type="match status" value="1"/>
</dbReference>
<dbReference type="EC" id="3.1.2.6" evidence="5"/>
<dbReference type="Gene3D" id="3.60.15.10">
    <property type="entry name" value="Ribonuclease Z/Hydroxyacylglutathione hydrolase-like"/>
    <property type="match status" value="1"/>
</dbReference>
<dbReference type="FunFam" id="3.60.15.10:FF:000019">
    <property type="entry name" value="Hydroxyacylglutathione hydrolase, mitochondrial"/>
    <property type="match status" value="1"/>
</dbReference>
<keyword evidence="7" id="KW-0378">Hydrolase</keyword>
<dbReference type="SUPFAM" id="SSF56281">
    <property type="entry name" value="Metallo-hydrolase/oxidoreductase"/>
    <property type="match status" value="1"/>
</dbReference>
<evidence type="ECO:0000256" key="4">
    <source>
        <dbReference type="ARBA" id="ARBA00006759"/>
    </source>
</evidence>
<proteinExistence type="inferred from homology"/>
<dbReference type="PIRSF" id="PIRSF005457">
    <property type="entry name" value="Glx"/>
    <property type="match status" value="1"/>
</dbReference>
<evidence type="ECO:0000256" key="6">
    <source>
        <dbReference type="ARBA" id="ARBA00022723"/>
    </source>
</evidence>
<evidence type="ECO:0000256" key="1">
    <source>
        <dbReference type="ARBA" id="ARBA00001623"/>
    </source>
</evidence>
<dbReference type="Pfam" id="PF16123">
    <property type="entry name" value="HAGH_C"/>
    <property type="match status" value="1"/>
</dbReference>
<dbReference type="HAMAP" id="MF_01374">
    <property type="entry name" value="Glyoxalase_2"/>
    <property type="match status" value="1"/>
</dbReference>
<dbReference type="AlphaFoldDB" id="A0AAD4R8I2"/>
<evidence type="ECO:0000256" key="2">
    <source>
        <dbReference type="ARBA" id="ARBA00001947"/>
    </source>
</evidence>
<comment type="caution">
    <text evidence="11">The sequence shown here is derived from an EMBL/GenBank/DDBJ whole genome shotgun (WGS) entry which is preliminary data.</text>
</comment>
<keyword evidence="8" id="KW-0862">Zinc</keyword>
<comment type="similarity">
    <text evidence="4">Belongs to the metallo-beta-lactamase superfamily. Glyoxalase II family.</text>
</comment>
<gene>
    <name evidence="11" type="ORF">DdX_07040</name>
</gene>
<dbReference type="GO" id="GO:0004416">
    <property type="term" value="F:hydroxyacylglutathione hydrolase activity"/>
    <property type="evidence" value="ECO:0007669"/>
    <property type="project" value="UniProtKB-EC"/>
</dbReference>
<organism evidence="11 12">
    <name type="scientific">Ditylenchus destructor</name>
    <dbReference type="NCBI Taxonomy" id="166010"/>
    <lineage>
        <taxon>Eukaryota</taxon>
        <taxon>Metazoa</taxon>
        <taxon>Ecdysozoa</taxon>
        <taxon>Nematoda</taxon>
        <taxon>Chromadorea</taxon>
        <taxon>Rhabditida</taxon>
        <taxon>Tylenchina</taxon>
        <taxon>Tylenchomorpha</taxon>
        <taxon>Sphaerularioidea</taxon>
        <taxon>Anguinidae</taxon>
        <taxon>Anguininae</taxon>
        <taxon>Ditylenchus</taxon>
    </lineage>
</organism>
<dbReference type="NCBIfam" id="TIGR03413">
    <property type="entry name" value="GSH_gloB"/>
    <property type="match status" value="1"/>
</dbReference>
<comment type="catalytic activity">
    <reaction evidence="1">
        <text>an S-(2-hydroxyacyl)glutathione + H2O = a 2-hydroxy carboxylate + glutathione + H(+)</text>
        <dbReference type="Rhea" id="RHEA:21864"/>
        <dbReference type="ChEBI" id="CHEBI:15377"/>
        <dbReference type="ChEBI" id="CHEBI:15378"/>
        <dbReference type="ChEBI" id="CHEBI:57925"/>
        <dbReference type="ChEBI" id="CHEBI:58896"/>
        <dbReference type="ChEBI" id="CHEBI:71261"/>
        <dbReference type="EC" id="3.1.2.6"/>
    </reaction>
</comment>
<keyword evidence="6" id="KW-0479">Metal-binding</keyword>
<evidence type="ECO:0000256" key="5">
    <source>
        <dbReference type="ARBA" id="ARBA00011917"/>
    </source>
</evidence>
<comment type="cofactor">
    <cofactor evidence="2">
        <name>Zn(2+)</name>
        <dbReference type="ChEBI" id="CHEBI:29105"/>
    </cofactor>
</comment>
<comment type="pathway">
    <text evidence="3">Secondary metabolite metabolism; methylglyoxal degradation; (R)-lactate from methylglyoxal: step 2/2.</text>
</comment>
<evidence type="ECO:0000313" key="12">
    <source>
        <dbReference type="Proteomes" id="UP001201812"/>
    </source>
</evidence>
<evidence type="ECO:0000259" key="10">
    <source>
        <dbReference type="SMART" id="SM00849"/>
    </source>
</evidence>
<dbReference type="GO" id="GO:0046872">
    <property type="term" value="F:metal ion binding"/>
    <property type="evidence" value="ECO:0007669"/>
    <property type="project" value="UniProtKB-KW"/>
</dbReference>
<dbReference type="SMART" id="SM00849">
    <property type="entry name" value="Lactamase_B"/>
    <property type="match status" value="1"/>
</dbReference>
<sequence>MKVVPIPANADNYQYLLIDEATKTAAIIDPVDIPTVVATSKAEGVKLTSALVTHHHWDHAAGTKQLSQTVSDVTIYGGDQDRIEAISKVLEHGEQFKIGNLNVKALRTPCHTSSHICYYVTDEANNDKAVFTGDTLFIAGCGRFFEGTAEEMNEALNVRLASLPDETNVYCGHEYTVTNLKFAKSVEPDNKAVTEKLAWAENERAKSRFTIPSTIGAEKTFNPFMRCDETYVMKSLGVNDPIKAMAKLREMKNNFKG</sequence>
<accession>A0AAD4R8I2</accession>
<evidence type="ECO:0000256" key="9">
    <source>
        <dbReference type="ARBA" id="ARBA00031044"/>
    </source>
</evidence>
<dbReference type="EMBL" id="JAKKPZ010000009">
    <property type="protein sequence ID" value="KAI1717300.1"/>
    <property type="molecule type" value="Genomic_DNA"/>
</dbReference>
<dbReference type="InterPro" id="IPR036866">
    <property type="entry name" value="RibonucZ/Hydroxyglut_hydro"/>
</dbReference>
<evidence type="ECO:0000256" key="7">
    <source>
        <dbReference type="ARBA" id="ARBA00022801"/>
    </source>
</evidence>
<dbReference type="InterPro" id="IPR032282">
    <property type="entry name" value="HAGH_C"/>
</dbReference>
<dbReference type="GO" id="GO:0019243">
    <property type="term" value="P:methylglyoxal catabolic process to D-lactate via S-lactoyl-glutathione"/>
    <property type="evidence" value="ECO:0007669"/>
    <property type="project" value="InterPro"/>
</dbReference>
<name>A0AAD4R8I2_9BILA</name>
<protein>
    <recommendedName>
        <fullName evidence="5">hydroxyacylglutathione hydrolase</fullName>
        <ecNumber evidence="5">3.1.2.6</ecNumber>
    </recommendedName>
    <alternativeName>
        <fullName evidence="9">Glyoxalase II</fullName>
    </alternativeName>
</protein>
<reference evidence="11" key="1">
    <citation type="submission" date="2022-01" db="EMBL/GenBank/DDBJ databases">
        <title>Genome Sequence Resource for Two Populations of Ditylenchus destructor, the Migratory Endoparasitic Phytonematode.</title>
        <authorList>
            <person name="Zhang H."/>
            <person name="Lin R."/>
            <person name="Xie B."/>
        </authorList>
    </citation>
    <scope>NUCLEOTIDE SEQUENCE</scope>
    <source>
        <strain evidence="11">BazhouSP</strain>
    </source>
</reference>
<dbReference type="InterPro" id="IPR017782">
    <property type="entry name" value="Hydroxyacylglutathione_Hdrlase"/>
</dbReference>
<dbReference type="Pfam" id="PF00753">
    <property type="entry name" value="Lactamase_B"/>
    <property type="match status" value="1"/>
</dbReference>
<dbReference type="InterPro" id="IPR035680">
    <property type="entry name" value="Clx_II_MBL"/>
</dbReference>
<dbReference type="PANTHER" id="PTHR11935:SF94">
    <property type="entry name" value="TENZING NORGAY, ISOFORM C"/>
    <property type="match status" value="1"/>
</dbReference>
<feature type="domain" description="Metallo-beta-lactamase" evidence="10">
    <location>
        <begin position="11"/>
        <end position="173"/>
    </location>
</feature>
<evidence type="ECO:0000256" key="3">
    <source>
        <dbReference type="ARBA" id="ARBA00004963"/>
    </source>
</evidence>
<dbReference type="InterPro" id="IPR001279">
    <property type="entry name" value="Metallo-B-lactamas"/>
</dbReference>